<feature type="compositionally biased region" description="Gly residues" evidence="1">
    <location>
        <begin position="1025"/>
        <end position="1041"/>
    </location>
</feature>
<feature type="region of interest" description="Disordered" evidence="1">
    <location>
        <begin position="702"/>
        <end position="732"/>
    </location>
</feature>
<evidence type="ECO:0000256" key="1">
    <source>
        <dbReference type="SAM" id="MobiDB-lite"/>
    </source>
</evidence>
<feature type="compositionally biased region" description="Gly residues" evidence="1">
    <location>
        <begin position="1398"/>
        <end position="1409"/>
    </location>
</feature>
<dbReference type="EMBL" id="JAVRRT010000002">
    <property type="protein sequence ID" value="KAK5174103.1"/>
    <property type="molecule type" value="Genomic_DNA"/>
</dbReference>
<name>A0AAV9PJS8_9PEZI</name>
<feature type="compositionally biased region" description="Polar residues" evidence="1">
    <location>
        <begin position="1053"/>
        <end position="1062"/>
    </location>
</feature>
<keyword evidence="3" id="KW-1185">Reference proteome</keyword>
<dbReference type="Proteomes" id="UP001337655">
    <property type="component" value="Unassembled WGS sequence"/>
</dbReference>
<feature type="compositionally biased region" description="Low complexity" evidence="1">
    <location>
        <begin position="340"/>
        <end position="350"/>
    </location>
</feature>
<feature type="compositionally biased region" description="Basic and acidic residues" evidence="1">
    <location>
        <begin position="943"/>
        <end position="958"/>
    </location>
</feature>
<evidence type="ECO:0000313" key="3">
    <source>
        <dbReference type="Proteomes" id="UP001337655"/>
    </source>
</evidence>
<protein>
    <submittedName>
        <fullName evidence="2">Uncharacterized protein</fullName>
    </submittedName>
</protein>
<dbReference type="GeneID" id="89922531"/>
<feature type="compositionally biased region" description="Polar residues" evidence="1">
    <location>
        <begin position="196"/>
        <end position="211"/>
    </location>
</feature>
<feature type="region of interest" description="Disordered" evidence="1">
    <location>
        <begin position="155"/>
        <end position="214"/>
    </location>
</feature>
<feature type="region of interest" description="Disordered" evidence="1">
    <location>
        <begin position="888"/>
        <end position="1236"/>
    </location>
</feature>
<accession>A0AAV9PJS8</accession>
<proteinExistence type="predicted"/>
<feature type="compositionally biased region" description="Polar residues" evidence="1">
    <location>
        <begin position="1217"/>
        <end position="1227"/>
    </location>
</feature>
<feature type="compositionally biased region" description="Polar residues" evidence="1">
    <location>
        <begin position="289"/>
        <end position="305"/>
    </location>
</feature>
<feature type="region of interest" description="Disordered" evidence="1">
    <location>
        <begin position="1365"/>
        <end position="1409"/>
    </location>
</feature>
<feature type="compositionally biased region" description="Gly residues" evidence="1">
    <location>
        <begin position="1379"/>
        <end position="1389"/>
    </location>
</feature>
<gene>
    <name evidence="2" type="ORF">LTR77_001183</name>
</gene>
<feature type="region of interest" description="Disordered" evidence="1">
    <location>
        <begin position="831"/>
        <end position="851"/>
    </location>
</feature>
<feature type="compositionally biased region" description="Polar residues" evidence="1">
    <location>
        <begin position="984"/>
        <end position="994"/>
    </location>
</feature>
<dbReference type="RefSeq" id="XP_064662772.1">
    <property type="nucleotide sequence ID" value="XM_064798445.1"/>
</dbReference>
<feature type="region of interest" description="Disordered" evidence="1">
    <location>
        <begin position="289"/>
        <end position="364"/>
    </location>
</feature>
<comment type="caution">
    <text evidence="2">The sequence shown here is derived from an EMBL/GenBank/DDBJ whole genome shotgun (WGS) entry which is preliminary data.</text>
</comment>
<evidence type="ECO:0000313" key="2">
    <source>
        <dbReference type="EMBL" id="KAK5174103.1"/>
    </source>
</evidence>
<reference evidence="2 3" key="1">
    <citation type="submission" date="2023-08" db="EMBL/GenBank/DDBJ databases">
        <title>Black Yeasts Isolated from many extreme environments.</title>
        <authorList>
            <person name="Coleine C."/>
            <person name="Stajich J.E."/>
            <person name="Selbmann L."/>
        </authorList>
    </citation>
    <scope>NUCLEOTIDE SEQUENCE [LARGE SCALE GENOMIC DNA]</scope>
    <source>
        <strain evidence="2 3">CCFEE 5935</strain>
    </source>
</reference>
<organism evidence="2 3">
    <name type="scientific">Saxophila tyrrhenica</name>
    <dbReference type="NCBI Taxonomy" id="1690608"/>
    <lineage>
        <taxon>Eukaryota</taxon>
        <taxon>Fungi</taxon>
        <taxon>Dikarya</taxon>
        <taxon>Ascomycota</taxon>
        <taxon>Pezizomycotina</taxon>
        <taxon>Dothideomycetes</taxon>
        <taxon>Dothideomycetidae</taxon>
        <taxon>Mycosphaerellales</taxon>
        <taxon>Extremaceae</taxon>
        <taxon>Saxophila</taxon>
    </lineage>
</organism>
<feature type="compositionally biased region" description="Basic and acidic residues" evidence="1">
    <location>
        <begin position="921"/>
        <end position="930"/>
    </location>
</feature>
<sequence>MPTLNQLECSIELGPGNTKLKEYGTKYRNGHVETFIAVTDSDIPFTIHLKTKGYIAPGIALFVFMDGVYQCNRNRIGLKLPGQYVDPNEYEVQFHLRQKEEKSVHGAFIGSDWTFKELDRVSADKAPALNPQFLNNIGTIEVVVMRCKPALDDVPTEVSRGLKRGRISNYDGPADDSEDAHSTSHASQGPGHPTHRTQPQLATATNPQQGPGISLIAQGLKQPRDIPQRSQVTSDGLAISNAHGSANASNIVQLSQATSPQQEPGIDRITQSLRNVLEIDQRIRATNAPQSCSNMRETRAESSGAQPERAIEVPESEQLPGNALTTEALRSMGGNSQRPSSPDSVSWGSSTTLVNDGEAPTRLPEHDSLRWSDEVAPSSPVIDAPANIFAAPPLRLTEDHDQGFIFQVRRGEAGVRASVSGVNIRTPFCASSTPHYSTSARRTGPGDIYIRFHIRHDMRPLVFNSDAPHIAIAAIREALDELPEMDAQYPVLMRYVNQEITAVLQRRHGLANQEADYICGEKELKLVEFDRDIAHLHECEEAIQRKHSEIVEAAYRTYSNILAKPHTTSAFEDIEAMRECMVLCMDVHRDLDFRPGLYRLRVFQRRLFRDPFLALAGVSDDALDPRAMYEHYMARVERLDWFIQHATPLRALDVAAVQERHDNVQAQLKSVAEEQGFLHEYNAIFFPTAGALASGTPQPTWPIPQEDQEVGKNNTHAEHSERASTFGLDGAADTPNKRVQFAEPPTPLPQRGPYADTPRFAQPLCVSYGMQQSPYAPTPGNTPGFRSVGETMVGPALAGYGPPYQQMPQMQQYQGYNQAQGFCPPGYLPPQGRGRGQPFGQPQGYYGQPQGHGQVPVYMAQQGFPHPQGFQGQQVPLNTGVPPHLRPGAMGPPKTMRAPEGQAQGAPKTFRHFGSSQTPEETGKKNDPIKAADFGTLWGCDDADIRNPHFNADEKVADDANVQDHANRNSKRNKANNEGWVQDVQKNNRGQNPNKKGWVEVGAGEWDNAGTQKKSDGKNSNNGWGTQGGQNNAGGAPGWGSGPQKKSDGRGGKNSNNEWDTQGGQNNAGGAPGWGNEAQKSGGNVGGWDTNAPNNGGGDGGWGADPKKNSGSGWGTQSGQQDEGDGGWGGDQNGQNNAGWSGGDQKSSSTKSQGWGHNDNQPQQSDTKGWGGSQDSKNNDKAWGGPADQNNGASGWDTKSRSSSVKSTRSHHRRSDSISVASGTSAEPNPLFKPYWKDWTRPIDKEVADDSDSNASTVVATPREVYQYPAEPLPPVPSNKAKSASHVVQTGRGAAYDHLTRRPEYIDAWDKPYAVFSFKYRSPEALGSLLKTTIDVSDIEKVKERVEKDMLLAMPKHKLVEELMAKRGISGGGKKEGGRSSGYGGGGGEKGSEKGSEKGGSGGKGGYGW</sequence>
<feature type="compositionally biased region" description="Polar residues" evidence="1">
    <location>
        <begin position="1144"/>
        <end position="1167"/>
    </location>
</feature>